<dbReference type="EMBL" id="CP009238">
    <property type="protein sequence ID" value="AIL33362.1"/>
    <property type="molecule type" value="Genomic_DNA"/>
</dbReference>
<dbReference type="SMART" id="SM00663">
    <property type="entry name" value="RPOLA_N"/>
    <property type="match status" value="1"/>
</dbReference>
<feature type="binding site" evidence="11">
    <location>
        <position position="72"/>
    </location>
    <ligand>
        <name>Zn(2+)</name>
        <dbReference type="ChEBI" id="CHEBI:29105"/>
        <label>1</label>
    </ligand>
</feature>
<dbReference type="Gene3D" id="4.10.860.120">
    <property type="entry name" value="RNA polymerase II, clamp domain"/>
    <property type="match status" value="1"/>
</dbReference>
<comment type="similarity">
    <text evidence="2">In the C-terminal section; belongs to the RNA polymerase beta' chain family.</text>
</comment>
<dbReference type="HAMAP" id="MF_01322">
    <property type="entry name" value="RNApol_bact_RpoC"/>
    <property type="match status" value="1"/>
</dbReference>
<evidence type="ECO:0000256" key="12">
    <source>
        <dbReference type="RuleBase" id="RU004279"/>
    </source>
</evidence>
<comment type="cofactor">
    <cofactor evidence="11">
        <name>Mg(2+)</name>
        <dbReference type="ChEBI" id="CHEBI:18420"/>
    </cofactor>
    <text evidence="11">Binds 1 Mg(2+) ion per subunit.</text>
</comment>
<dbReference type="OrthoDB" id="9815296at2"/>
<comment type="subunit">
    <text evidence="11">The RNAP catalytic core consists of 2 alpha, 1 beta, 1 beta' and 1 omega subunit. When a sigma factor is associated with the core the holoenzyme is formed, which can initiate transcription.</text>
</comment>
<dbReference type="GO" id="GO:0008270">
    <property type="term" value="F:zinc ion binding"/>
    <property type="evidence" value="ECO:0007669"/>
    <property type="project" value="UniProtKB-UniRule"/>
</dbReference>
<evidence type="ECO:0000313" key="14">
    <source>
        <dbReference type="EMBL" id="AIL33362.1"/>
    </source>
</evidence>
<accession>A0A077DIR3</accession>
<organism evidence="14 15">
    <name type="scientific">Basilea psittacipulmonis DSM 24701</name>
    <dbReference type="NCBI Taxonomy" id="1072685"/>
    <lineage>
        <taxon>Bacteria</taxon>
        <taxon>Pseudomonadati</taxon>
        <taxon>Pseudomonadota</taxon>
        <taxon>Betaproteobacteria</taxon>
        <taxon>Burkholderiales</taxon>
        <taxon>Alcaligenaceae</taxon>
        <taxon>Basilea</taxon>
    </lineage>
</organism>
<dbReference type="InterPro" id="IPR007083">
    <property type="entry name" value="RNA_pol_Rpb1_4"/>
</dbReference>
<dbReference type="STRING" id="1072685.IX83_08660"/>
<protein>
    <recommendedName>
        <fullName evidence="11">DNA-directed RNA polymerase subunit beta'</fullName>
        <shortName evidence="11">RNAP subunit beta'</shortName>
        <ecNumber evidence="11">2.7.7.6</ecNumber>
    </recommendedName>
    <alternativeName>
        <fullName evidence="11">RNA polymerase subunit beta'</fullName>
    </alternativeName>
    <alternativeName>
        <fullName evidence="11">Transcriptase subunit beta'</fullName>
    </alternativeName>
</protein>
<comment type="cofactor">
    <cofactor evidence="11">
        <name>Zn(2+)</name>
        <dbReference type="ChEBI" id="CHEBI:29105"/>
    </cofactor>
    <text evidence="11">Binds 2 Zn(2+) ions per subunit.</text>
</comment>
<dbReference type="HOGENOM" id="CLU_000524_3_1_4"/>
<dbReference type="NCBIfam" id="TIGR02386">
    <property type="entry name" value="rpoC_TIGR"/>
    <property type="match status" value="1"/>
</dbReference>
<feature type="binding site" evidence="11">
    <location>
        <position position="814"/>
    </location>
    <ligand>
        <name>Zn(2+)</name>
        <dbReference type="ChEBI" id="CHEBI:29105"/>
        <label>2</label>
    </ligand>
</feature>
<keyword evidence="8 11" id="KW-0460">Magnesium</keyword>
<dbReference type="KEGG" id="bpsi:IX83_08660"/>
<dbReference type="InterPro" id="IPR044893">
    <property type="entry name" value="RNA_pol_Rpb1_clamp_domain"/>
</dbReference>
<evidence type="ECO:0000256" key="3">
    <source>
        <dbReference type="ARBA" id="ARBA00022478"/>
    </source>
</evidence>
<comment type="catalytic activity">
    <reaction evidence="10 11 12">
        <text>RNA(n) + a ribonucleoside 5'-triphosphate = RNA(n+1) + diphosphate</text>
        <dbReference type="Rhea" id="RHEA:21248"/>
        <dbReference type="Rhea" id="RHEA-COMP:14527"/>
        <dbReference type="Rhea" id="RHEA-COMP:17342"/>
        <dbReference type="ChEBI" id="CHEBI:33019"/>
        <dbReference type="ChEBI" id="CHEBI:61557"/>
        <dbReference type="ChEBI" id="CHEBI:140395"/>
        <dbReference type="EC" id="2.7.7.6"/>
    </reaction>
</comment>
<dbReference type="FunFam" id="1.10.132.30:FF:000003">
    <property type="entry name" value="DNA-directed RNA polymerase subunit beta"/>
    <property type="match status" value="1"/>
</dbReference>
<evidence type="ECO:0000256" key="11">
    <source>
        <dbReference type="HAMAP-Rule" id="MF_01322"/>
    </source>
</evidence>
<evidence type="ECO:0000256" key="7">
    <source>
        <dbReference type="ARBA" id="ARBA00022833"/>
    </source>
</evidence>
<evidence type="ECO:0000259" key="13">
    <source>
        <dbReference type="SMART" id="SM00663"/>
    </source>
</evidence>
<keyword evidence="6 11" id="KW-0479">Metal-binding</keyword>
<keyword evidence="4 11" id="KW-0808">Transferase</keyword>
<dbReference type="SUPFAM" id="SSF64484">
    <property type="entry name" value="beta and beta-prime subunits of DNA dependent RNA-polymerase"/>
    <property type="match status" value="1"/>
</dbReference>
<proteinExistence type="inferred from homology"/>
<dbReference type="PANTHER" id="PTHR19376">
    <property type="entry name" value="DNA-DIRECTED RNA POLYMERASE"/>
    <property type="match status" value="1"/>
</dbReference>
<dbReference type="Gene3D" id="1.10.150.390">
    <property type="match status" value="1"/>
</dbReference>
<dbReference type="RefSeq" id="WP_038501317.1">
    <property type="nucleotide sequence ID" value="NZ_AFWK01000037.1"/>
</dbReference>
<dbReference type="GO" id="GO:0000287">
    <property type="term" value="F:magnesium ion binding"/>
    <property type="evidence" value="ECO:0007669"/>
    <property type="project" value="UniProtKB-UniRule"/>
</dbReference>
<reference evidence="14 15" key="1">
    <citation type="journal article" date="2014" name="BMC Genomics">
        <title>A genomic perspective on a new bacterial genus and species from the Alcaligenaceae family, Basilea psittacipulmonis.</title>
        <authorList>
            <person name="Whiteson K.L."/>
            <person name="Hernandez D."/>
            <person name="Lazarevic V."/>
            <person name="Gaia N."/>
            <person name="Farinelli L."/>
            <person name="Francois P."/>
            <person name="Pilo P."/>
            <person name="Frey J."/>
            <person name="Schrenzel J."/>
        </authorList>
    </citation>
    <scope>NUCLEOTIDE SEQUENCE [LARGE SCALE GENOMIC DNA]</scope>
    <source>
        <strain evidence="14 15">DSM 24701</strain>
    </source>
</reference>
<keyword evidence="5 11" id="KW-0548">Nucleotidyltransferase</keyword>
<dbReference type="InterPro" id="IPR042102">
    <property type="entry name" value="RNA_pol_Rpb1_3_sf"/>
</dbReference>
<keyword evidence="7 11" id="KW-0862">Zinc</keyword>
<dbReference type="InterPro" id="IPR007066">
    <property type="entry name" value="RNA_pol_Rpb1_3"/>
</dbReference>
<feature type="binding site" evidence="11">
    <location>
        <position position="888"/>
    </location>
    <ligand>
        <name>Zn(2+)</name>
        <dbReference type="ChEBI" id="CHEBI:29105"/>
        <label>2</label>
    </ligand>
</feature>
<dbReference type="eggNOG" id="COG0086">
    <property type="taxonomic scope" value="Bacteria"/>
</dbReference>
<dbReference type="InterPro" id="IPR045867">
    <property type="entry name" value="DNA-dir_RpoC_beta_prime"/>
</dbReference>
<feature type="binding site" evidence="11">
    <location>
        <position position="460"/>
    </location>
    <ligand>
        <name>Mg(2+)</name>
        <dbReference type="ChEBI" id="CHEBI:18420"/>
    </ligand>
</feature>
<keyword evidence="3 11" id="KW-0240">DNA-directed RNA polymerase</keyword>
<feature type="binding site" evidence="11">
    <location>
        <position position="88"/>
    </location>
    <ligand>
        <name>Zn(2+)</name>
        <dbReference type="ChEBI" id="CHEBI:29105"/>
        <label>1</label>
    </ligand>
</feature>
<dbReference type="FunFam" id="1.10.150.390:FF:000002">
    <property type="entry name" value="DNA-directed RNA polymerase subunit beta"/>
    <property type="match status" value="1"/>
</dbReference>
<dbReference type="PANTHER" id="PTHR19376:SF54">
    <property type="entry name" value="DNA-DIRECTED RNA POLYMERASE SUBUNIT BETA"/>
    <property type="match status" value="1"/>
</dbReference>
<dbReference type="GO" id="GO:0000428">
    <property type="term" value="C:DNA-directed RNA polymerase complex"/>
    <property type="evidence" value="ECO:0007669"/>
    <property type="project" value="UniProtKB-KW"/>
</dbReference>
<dbReference type="InterPro" id="IPR038120">
    <property type="entry name" value="Rpb1_funnel_sf"/>
</dbReference>
<dbReference type="InterPro" id="IPR007080">
    <property type="entry name" value="RNA_pol_Rpb1_1"/>
</dbReference>
<evidence type="ECO:0000256" key="9">
    <source>
        <dbReference type="ARBA" id="ARBA00023163"/>
    </source>
</evidence>
<dbReference type="InterPro" id="IPR012754">
    <property type="entry name" value="DNA-dir_RpoC_beta_prime_bact"/>
</dbReference>
<keyword evidence="9 11" id="KW-0804">Transcription</keyword>
<dbReference type="GO" id="GO:0006351">
    <property type="term" value="P:DNA-templated transcription"/>
    <property type="evidence" value="ECO:0007669"/>
    <property type="project" value="UniProtKB-UniRule"/>
</dbReference>
<evidence type="ECO:0000256" key="8">
    <source>
        <dbReference type="ARBA" id="ARBA00022842"/>
    </source>
</evidence>
<dbReference type="Gene3D" id="2.40.40.20">
    <property type="match status" value="1"/>
</dbReference>
<dbReference type="GO" id="GO:0003677">
    <property type="term" value="F:DNA binding"/>
    <property type="evidence" value="ECO:0007669"/>
    <property type="project" value="UniProtKB-UniRule"/>
</dbReference>
<dbReference type="CDD" id="cd02655">
    <property type="entry name" value="RNAP_beta'_C"/>
    <property type="match status" value="1"/>
</dbReference>
<evidence type="ECO:0000256" key="2">
    <source>
        <dbReference type="ARBA" id="ARBA00009839"/>
    </source>
</evidence>
<dbReference type="Gene3D" id="1.10.40.90">
    <property type="match status" value="1"/>
</dbReference>
<feature type="binding site" evidence="11">
    <location>
        <position position="85"/>
    </location>
    <ligand>
        <name>Zn(2+)</name>
        <dbReference type="ChEBI" id="CHEBI:29105"/>
        <label>1</label>
    </ligand>
</feature>
<feature type="binding site" evidence="11">
    <location>
        <position position="898"/>
    </location>
    <ligand>
        <name>Zn(2+)</name>
        <dbReference type="ChEBI" id="CHEBI:29105"/>
        <label>2</label>
    </ligand>
</feature>
<dbReference type="Pfam" id="PF04998">
    <property type="entry name" value="RNA_pol_Rpb1_5"/>
    <property type="match status" value="1"/>
</dbReference>
<evidence type="ECO:0000313" key="15">
    <source>
        <dbReference type="Proteomes" id="UP000028945"/>
    </source>
</evidence>
<dbReference type="EC" id="2.7.7.6" evidence="11"/>
<evidence type="ECO:0000256" key="6">
    <source>
        <dbReference type="ARBA" id="ARBA00022723"/>
    </source>
</evidence>
<evidence type="ECO:0000256" key="1">
    <source>
        <dbReference type="ARBA" id="ARBA00007616"/>
    </source>
</evidence>
<feature type="domain" description="RNA polymerase N-terminal" evidence="13">
    <location>
        <begin position="235"/>
        <end position="514"/>
    </location>
</feature>
<evidence type="ECO:0000256" key="10">
    <source>
        <dbReference type="ARBA" id="ARBA00048552"/>
    </source>
</evidence>
<comment type="function">
    <text evidence="11 12">DNA-dependent RNA polymerase catalyzes the transcription of DNA into RNA using the four ribonucleoside triphosphates as substrates.</text>
</comment>
<comment type="similarity">
    <text evidence="11 12">Belongs to the RNA polymerase beta' chain family.</text>
</comment>
<gene>
    <name evidence="11" type="primary">rpoC</name>
    <name evidence="14" type="ORF">IX83_08660</name>
</gene>
<dbReference type="Gene3D" id="1.10.132.30">
    <property type="match status" value="1"/>
</dbReference>
<feature type="binding site" evidence="11">
    <location>
        <position position="464"/>
    </location>
    <ligand>
        <name>Mg(2+)</name>
        <dbReference type="ChEBI" id="CHEBI:18420"/>
    </ligand>
</feature>
<dbReference type="Pfam" id="PF04997">
    <property type="entry name" value="RNA_pol_Rpb1_1"/>
    <property type="match status" value="1"/>
</dbReference>
<feature type="binding site" evidence="11">
    <location>
        <position position="70"/>
    </location>
    <ligand>
        <name>Zn(2+)</name>
        <dbReference type="ChEBI" id="CHEBI:29105"/>
        <label>1</label>
    </ligand>
</feature>
<dbReference type="CDD" id="cd01609">
    <property type="entry name" value="RNAP_beta'_N"/>
    <property type="match status" value="1"/>
</dbReference>
<keyword evidence="15" id="KW-1185">Reference proteome</keyword>
<dbReference type="InterPro" id="IPR007081">
    <property type="entry name" value="RNA_pol_Rpb1_5"/>
</dbReference>
<dbReference type="GO" id="GO:0003899">
    <property type="term" value="F:DNA-directed RNA polymerase activity"/>
    <property type="evidence" value="ECO:0007669"/>
    <property type="project" value="UniProtKB-UniRule"/>
</dbReference>
<dbReference type="Pfam" id="PF00623">
    <property type="entry name" value="RNA_pol_Rpb1_2"/>
    <property type="match status" value="2"/>
</dbReference>
<evidence type="ECO:0000256" key="4">
    <source>
        <dbReference type="ARBA" id="ARBA00022679"/>
    </source>
</evidence>
<dbReference type="Pfam" id="PF04983">
    <property type="entry name" value="RNA_pol_Rpb1_3"/>
    <property type="match status" value="1"/>
</dbReference>
<evidence type="ECO:0000256" key="5">
    <source>
        <dbReference type="ARBA" id="ARBA00022695"/>
    </source>
</evidence>
<sequence>MKSIAGLFKQINQDTTFDAIKIGIASPEKIRSWSYGEVKKSETINYRTHKPERDGLFCARIFGPVKDYECLCGKYKGPGRRGIICEKCGVEVTDSKVRRERMGHIELASPVAHIWFLKSLPSRLGMVLDMTLRDIERVLYFEAWCVIEPGMTPLSRGQIMSDVDYVQKVEEYGDDFVALMGAEAIAELLRTIDVDAEIENLRAELKVTGSEAKIKKISKRLKVLEGFQRSGMKPEWMIMEVLPVLPPDLRPLVPLEGGRFTVSDLNELYRRVINRNNRLKRLLESNAPDIIVRNEKRMLQEAVDSLLDNGRRGKAMTGANKHQLKSLSDVIKGKSGRFRQNLLGKRVDYSGRSVIVVGPQLKLHQCGLPKLMALELFKPFIANRLISMGLATSLKPANRLVDAQEPVVWDILEEVIREHPVMLNRAPTLHRLGIQAFEPVLIEGKAIQLHPLVCAAFNADFDGDQMAVHVPLSLEAQLEARTLMLASNNILFPANGEPSIVPSQDMVLGLYYTTRERINAKGEGMFLADLAEVQRALDNGEVELQTRITVRLPEYFKDENGEWTSKLKRVETTVGRALLSEILPKGLPFEVLNKPLKKKEISRLINQSYRRCGLRDTVILADQLMANGYRLATRAGISIAMEDMLIPDSKEKILSEAMTEVREIERQHASGLVTAQERYNNVVDIWGKAGDRVSKAMMEKLATEPVIDRFGQEVRQESFNSIYMMADSGARGSVTQMRQLAGMRGLMSKPDGSIIETPITANFREGLNVLQYFISTHGARKGLADTALKTANSGYLTRRLVDVTQDLVITEDDCGTTDGYLMKALVEGGEVVEPLRDRILGRVAAVDIIHPDTQETIIYAGTLLDEDKVELIDKIGIDEVKIRTPLTCKTRHGLCAHCYGRDLGRGSMVNAGEAVGVIAAQSIGEPGTQLTMRTFHIGGAASRAAVASSVETKSAGTVGFASSMRYVTNAKGERIAISRSGEVMIFDDNGRERERHKLPYGATVLVGDGEVVKAGARLATWDPLTRPIISEYQGKVRFENIEEGVTVARQMDEVTGLSTLVAITPKSRGGKTAARPLMKLINDDGEEIKMAGTDHPVSISFPVGALITVRDGQEVGVGEVLARIPQESQKTRDITGGLPRVVEVFEARASKDSGILADVTGTISFGKDTKGKQRLVITETDGTTHEFLVPKEKQVLVHDGQVVNQGELIVDGPANPHDILRLQGIEKLAAYIVNEVQDVYRLQGVKINDKHIEVIVRQMLRRVNIIDAGDTKFIPGEQVERSEMLNENDRVIAEGKVPATYENILLGITKASLSTDSFISAASFQETTRVLTEAAIMGKRDDLRGLKENVIVGRLIPAGTGLAYHQAIAQRAGTPASEILDEAYSSHSSGLENPFKEIDAEIDEIIPSDTNVNPFASMFIPTSSSDDEGQDEE</sequence>
<dbReference type="InterPro" id="IPR006592">
    <property type="entry name" value="RNA_pol_N"/>
</dbReference>
<comment type="similarity">
    <text evidence="1">In the N-terminal section; belongs to the RNA polymerase beta chain family.</text>
</comment>
<dbReference type="Gene3D" id="1.10.1790.20">
    <property type="match status" value="1"/>
</dbReference>
<feature type="binding site" evidence="11">
    <location>
        <position position="462"/>
    </location>
    <ligand>
        <name>Mg(2+)</name>
        <dbReference type="ChEBI" id="CHEBI:18420"/>
    </ligand>
</feature>
<dbReference type="Proteomes" id="UP000028945">
    <property type="component" value="Chromosome"/>
</dbReference>
<dbReference type="Gene3D" id="2.40.50.100">
    <property type="match status" value="3"/>
</dbReference>
<dbReference type="Gene3D" id="1.10.274.100">
    <property type="entry name" value="RNA polymerase Rpb1, domain 3"/>
    <property type="match status" value="1"/>
</dbReference>
<dbReference type="Pfam" id="PF05000">
    <property type="entry name" value="RNA_pol_Rpb1_4"/>
    <property type="match status" value="1"/>
</dbReference>
<feature type="binding site" evidence="11">
    <location>
        <position position="895"/>
    </location>
    <ligand>
        <name>Zn(2+)</name>
        <dbReference type="ChEBI" id="CHEBI:29105"/>
        <label>2</label>
    </ligand>
</feature>
<dbReference type="InterPro" id="IPR000722">
    <property type="entry name" value="RNA_pol_asu"/>
</dbReference>
<name>A0A077DIR3_9BURK</name>